<dbReference type="SUPFAM" id="SSF51735">
    <property type="entry name" value="NAD(P)-binding Rossmann-fold domains"/>
    <property type="match status" value="1"/>
</dbReference>
<keyword evidence="8" id="KW-1185">Reference proteome</keyword>
<sequence>MRIVVFEAEEWEREACLTLEPGHTVACTPDALAAEAADLFADAQVISPFVNSDLSATVLRRFPRLELIATRSTGYDHIDLDYCRQHKVTVCNVPDYGDQTVAEHAFALLLALIRHVPEASARARQANFSQQGLRGFELAGKVMGVVGVGRIGRRVIAIARGFGMDVVAYDRAPDAEAVRTLGFRYAPLNEVLATADVLSLHVPGGAGSRSLISDAEFGRMKPGAILVNTARGGVVDAQALVRALHSGRLAGAALDVIAQERRMRDEAEIFRERLTPSPESLQALLADHALLHMPNVLVTPHIAYNTEEAVHRIIDTTLANILAFAHGTPQNVVASPSP</sequence>
<geneLocation type="plasmid" evidence="8">
    <name>pHLK1</name>
</geneLocation>
<evidence type="ECO:0000256" key="2">
    <source>
        <dbReference type="ARBA" id="ARBA00023002"/>
    </source>
</evidence>
<dbReference type="PANTHER" id="PTHR43026">
    <property type="entry name" value="2-HYDROXYACID DEHYDROGENASE HOMOLOG 1-RELATED"/>
    <property type="match status" value="1"/>
</dbReference>
<dbReference type="GO" id="GO:0006564">
    <property type="term" value="P:L-serine biosynthetic process"/>
    <property type="evidence" value="ECO:0007669"/>
    <property type="project" value="UniProtKB-ARBA"/>
</dbReference>
<evidence type="ECO:0000259" key="6">
    <source>
        <dbReference type="Pfam" id="PF02826"/>
    </source>
</evidence>
<evidence type="ECO:0000256" key="4">
    <source>
        <dbReference type="RuleBase" id="RU003719"/>
    </source>
</evidence>
<dbReference type="InterPro" id="IPR036291">
    <property type="entry name" value="NAD(P)-bd_dom_sf"/>
</dbReference>
<keyword evidence="2 4" id="KW-0560">Oxidoreductase</keyword>
<dbReference type="Gene3D" id="3.40.50.720">
    <property type="entry name" value="NAD(P)-binding Rossmann-like Domain"/>
    <property type="match status" value="2"/>
</dbReference>
<dbReference type="PANTHER" id="PTHR43026:SF1">
    <property type="entry name" value="2-HYDROXYACID DEHYDROGENASE HOMOLOG 1-RELATED"/>
    <property type="match status" value="1"/>
</dbReference>
<feature type="domain" description="D-isomer specific 2-hydroxyacid dehydrogenase catalytic" evidence="5">
    <location>
        <begin position="17"/>
        <end position="333"/>
    </location>
</feature>
<proteinExistence type="inferred from homology"/>
<dbReference type="Proteomes" id="UP000001868">
    <property type="component" value="Plasmid pHLK1"/>
</dbReference>
<keyword evidence="7" id="KW-0614">Plasmid</keyword>
<dbReference type="EMBL" id="CP000748">
    <property type="protein sequence ID" value="ACG80100.1"/>
    <property type="molecule type" value="Genomic_DNA"/>
</dbReference>
<dbReference type="SUPFAM" id="SSF52283">
    <property type="entry name" value="Formate/glycerate dehydrogenase catalytic domain-like"/>
    <property type="match status" value="1"/>
</dbReference>
<evidence type="ECO:0000256" key="3">
    <source>
        <dbReference type="ARBA" id="ARBA00023027"/>
    </source>
</evidence>
<dbReference type="HOGENOM" id="CLU_019796_1_1_5"/>
<dbReference type="GO" id="GO:0051287">
    <property type="term" value="F:NAD binding"/>
    <property type="evidence" value="ECO:0007669"/>
    <property type="project" value="InterPro"/>
</dbReference>
<dbReference type="Pfam" id="PF02826">
    <property type="entry name" value="2-Hacid_dh_C"/>
    <property type="match status" value="1"/>
</dbReference>
<dbReference type="InterPro" id="IPR058205">
    <property type="entry name" value="D-LDH-like"/>
</dbReference>
<organism evidence="7 8">
    <name type="scientific">Phenylobacterium zucineum (strain HLK1)</name>
    <dbReference type="NCBI Taxonomy" id="450851"/>
    <lineage>
        <taxon>Bacteria</taxon>
        <taxon>Pseudomonadati</taxon>
        <taxon>Pseudomonadota</taxon>
        <taxon>Alphaproteobacteria</taxon>
        <taxon>Caulobacterales</taxon>
        <taxon>Caulobacteraceae</taxon>
        <taxon>Phenylobacterium</taxon>
    </lineage>
</organism>
<protein>
    <submittedName>
        <fullName evidence="7">D-lactate dehydrogenase</fullName>
    </submittedName>
</protein>
<reference evidence="7 8" key="1">
    <citation type="journal article" date="2008" name="BMC Genomics">
        <title>Complete genome of Phenylobacterium zucineum - a novel facultative intracellular bacterium isolated from human erythroleukemia cell line K562.</title>
        <authorList>
            <person name="Luo Y."/>
            <person name="Xu X."/>
            <person name="Ding Z."/>
            <person name="Liu Z."/>
            <person name="Zhang B."/>
            <person name="Yan Z."/>
            <person name="Sun J."/>
            <person name="Hu S."/>
            <person name="Hu X."/>
        </authorList>
    </citation>
    <scope>NUCLEOTIDE SEQUENCE [LARGE SCALE GENOMIC DNA]</scope>
    <source>
        <strain evidence="8">HLK1</strain>
        <plasmid evidence="8">HLK1</plasmid>
        <plasmid evidence="8">Plasmid pHLK1</plasmid>
    </source>
</reference>
<evidence type="ECO:0000313" key="7">
    <source>
        <dbReference type="EMBL" id="ACG80100.1"/>
    </source>
</evidence>
<dbReference type="GO" id="GO:0047545">
    <property type="term" value="F:(S)-2-hydroxyglutarate dehydrogenase activity"/>
    <property type="evidence" value="ECO:0007669"/>
    <property type="project" value="UniProtKB-ARBA"/>
</dbReference>
<dbReference type="eggNOG" id="COG1052">
    <property type="taxonomic scope" value="Bacteria"/>
</dbReference>
<dbReference type="AlphaFoldDB" id="B4RIC5"/>
<dbReference type="PROSITE" id="PS00670">
    <property type="entry name" value="D_2_HYDROXYACID_DH_2"/>
    <property type="match status" value="1"/>
</dbReference>
<dbReference type="GO" id="GO:0004617">
    <property type="term" value="F:phosphoglycerate dehydrogenase activity"/>
    <property type="evidence" value="ECO:0007669"/>
    <property type="project" value="UniProtKB-ARBA"/>
</dbReference>
<evidence type="ECO:0000256" key="1">
    <source>
        <dbReference type="ARBA" id="ARBA00005854"/>
    </source>
</evidence>
<dbReference type="PROSITE" id="PS00065">
    <property type="entry name" value="D_2_HYDROXYACID_DH_1"/>
    <property type="match status" value="1"/>
</dbReference>
<dbReference type="InterPro" id="IPR006139">
    <property type="entry name" value="D-isomer_2_OHA_DH_cat_dom"/>
</dbReference>
<evidence type="ECO:0000313" key="8">
    <source>
        <dbReference type="Proteomes" id="UP000001868"/>
    </source>
</evidence>
<dbReference type="GO" id="GO:0008720">
    <property type="term" value="F:D-lactate dehydrogenase (NAD+) activity"/>
    <property type="evidence" value="ECO:0007669"/>
    <property type="project" value="TreeGrafter"/>
</dbReference>
<feature type="domain" description="D-isomer specific 2-hydroxyacid dehydrogenase NAD-binding" evidence="6">
    <location>
        <begin position="106"/>
        <end position="303"/>
    </location>
</feature>
<name>B4RIC5_PHEZH</name>
<dbReference type="PROSITE" id="PS00671">
    <property type="entry name" value="D_2_HYDROXYACID_DH_3"/>
    <property type="match status" value="1"/>
</dbReference>
<dbReference type="KEGG" id="pzu:PHZ_p0157"/>
<dbReference type="CDD" id="cd12187">
    <property type="entry name" value="LDH_like_1"/>
    <property type="match status" value="1"/>
</dbReference>
<accession>B4RIC5</accession>
<dbReference type="InterPro" id="IPR029753">
    <property type="entry name" value="D-isomer_DH_CS"/>
</dbReference>
<dbReference type="OrthoDB" id="9793626at2"/>
<keyword evidence="3" id="KW-0520">NAD</keyword>
<gene>
    <name evidence="7" type="primary">ldhA</name>
    <name evidence="7" type="ordered locus">PHZ_p0157</name>
</gene>
<dbReference type="InterPro" id="IPR006140">
    <property type="entry name" value="D-isomer_DH_NAD-bd"/>
</dbReference>
<comment type="similarity">
    <text evidence="1 4">Belongs to the D-isomer specific 2-hydroxyacid dehydrogenase family.</text>
</comment>
<dbReference type="FunFam" id="3.40.50.720:FF:000041">
    <property type="entry name" value="D-3-phosphoglycerate dehydrogenase"/>
    <property type="match status" value="1"/>
</dbReference>
<evidence type="ECO:0000259" key="5">
    <source>
        <dbReference type="Pfam" id="PF00389"/>
    </source>
</evidence>
<dbReference type="InterPro" id="IPR029752">
    <property type="entry name" value="D-isomer_DH_CS1"/>
</dbReference>
<dbReference type="Pfam" id="PF00389">
    <property type="entry name" value="2-Hacid_dh"/>
    <property type="match status" value="1"/>
</dbReference>
<dbReference type="RefSeq" id="WP_012520400.1">
    <property type="nucleotide sequence ID" value="NC_011143.1"/>
</dbReference>